<organism evidence="8 9">
    <name type="scientific">Allisonella histaminiformans</name>
    <dbReference type="NCBI Taxonomy" id="209880"/>
    <lineage>
        <taxon>Bacteria</taxon>
        <taxon>Bacillati</taxon>
        <taxon>Bacillota</taxon>
        <taxon>Negativicutes</taxon>
        <taxon>Veillonellales</taxon>
        <taxon>Veillonellaceae</taxon>
        <taxon>Allisonella</taxon>
    </lineage>
</organism>
<dbReference type="InterPro" id="IPR047804">
    <property type="entry name" value="C69_dipept_A-like"/>
</dbReference>
<evidence type="ECO:0000256" key="2">
    <source>
        <dbReference type="ARBA" id="ARBA00007225"/>
    </source>
</evidence>
<protein>
    <recommendedName>
        <fullName evidence="6">Dipeptidase</fullName>
        <ecNumber evidence="6">3.4.-.-</ecNumber>
    </recommendedName>
</protein>
<dbReference type="GeneID" id="87755237"/>
<evidence type="ECO:0000256" key="5">
    <source>
        <dbReference type="ARBA" id="ARBA00022997"/>
    </source>
</evidence>
<evidence type="ECO:0000313" key="9">
    <source>
        <dbReference type="Proteomes" id="UP000199689"/>
    </source>
</evidence>
<name>A0A1G5UY29_9FIRM</name>
<comment type="similarity">
    <text evidence="2 6">Belongs to the peptidase C69 family.</text>
</comment>
<dbReference type="NCBIfam" id="NF033678">
    <property type="entry name" value="C69_fam_dipept"/>
    <property type="match status" value="1"/>
</dbReference>
<sequence>MSIRKKMLKACVLSAMMFCIPAVSMACTTILVGKDASVDGSWMVARAVDSSNGTENMEFIVHPKKTNQTGNFKAYDRDTFKMALPQTAMAYTGNPDLGNEKDGYGYSEAGFNELGVGESATETIYSSDNMLKVDPYLEDTGITENEMLDAVLPYAKSAKDGVTRLGHMIETMGSGEGFGAAFIDTEGIWYLENAGGHQWMAMKLPSDKVFVSANEGRLRTYDPADKENYMASPTVISFAEKNGLYNPKDGAFDFHKAYFEERKNDETYNYPRVWRLQHLINPSMTTTVADSGTTAAPVLITPSRKLSVEDLKALERDHYNGTEHDPYANANPNEPYRPISVMRCEEVHILTVRPDLPAAIGSVNYMEYGMADLGLFLPFYQGLTSVPDAYHAGETPLNEKAASWIYRKPQVLAMTNYNKYAPIVKKTYADYEAKVAKEQAEMEKQYLAVYKDNPIQAQAILQNFEDKTLTGGLQVAEELTHTLMAQILKDTESAYHFEGF</sequence>
<feature type="signal peptide" evidence="7">
    <location>
        <begin position="1"/>
        <end position="26"/>
    </location>
</feature>
<dbReference type="Pfam" id="PF03577">
    <property type="entry name" value="Peptidase_C69"/>
    <property type="match status" value="1"/>
</dbReference>
<keyword evidence="4 6" id="KW-0378">Hydrolase</keyword>
<keyword evidence="9" id="KW-1185">Reference proteome</keyword>
<comment type="catalytic activity">
    <reaction evidence="1">
        <text>an L-aminoacyl-L-amino acid + H2O = 2 an L-alpha-amino acid</text>
        <dbReference type="Rhea" id="RHEA:48940"/>
        <dbReference type="ChEBI" id="CHEBI:15377"/>
        <dbReference type="ChEBI" id="CHEBI:59869"/>
        <dbReference type="ChEBI" id="CHEBI:77460"/>
        <dbReference type="EC" id="3.4.13.19"/>
    </reaction>
</comment>
<dbReference type="GO" id="GO:0070004">
    <property type="term" value="F:cysteine-type exopeptidase activity"/>
    <property type="evidence" value="ECO:0007669"/>
    <property type="project" value="InterPro"/>
</dbReference>
<keyword evidence="7" id="KW-0732">Signal</keyword>
<gene>
    <name evidence="8" type="ORF">SAMN02910343_00187</name>
</gene>
<evidence type="ECO:0000313" key="8">
    <source>
        <dbReference type="EMBL" id="SDA37917.1"/>
    </source>
</evidence>
<dbReference type="PANTHER" id="PTHR12994:SF17">
    <property type="entry name" value="LD30995P"/>
    <property type="match status" value="1"/>
</dbReference>
<dbReference type="Proteomes" id="UP000199689">
    <property type="component" value="Unassembled WGS sequence"/>
</dbReference>
<keyword evidence="5 6" id="KW-0224">Dipeptidase</keyword>
<evidence type="ECO:0000256" key="3">
    <source>
        <dbReference type="ARBA" id="ARBA00022670"/>
    </source>
</evidence>
<dbReference type="GO" id="GO:0006508">
    <property type="term" value="P:proteolysis"/>
    <property type="evidence" value="ECO:0007669"/>
    <property type="project" value="UniProtKB-KW"/>
</dbReference>
<dbReference type="Gene3D" id="3.60.60.10">
    <property type="entry name" value="Penicillin V Acylase, Chain A"/>
    <property type="match status" value="1"/>
</dbReference>
<reference evidence="8 9" key="1">
    <citation type="submission" date="2016-10" db="EMBL/GenBank/DDBJ databases">
        <authorList>
            <person name="de Groot N.N."/>
        </authorList>
    </citation>
    <scope>NUCLEOTIDE SEQUENCE [LARGE SCALE GENOMIC DNA]</scope>
    <source>
        <strain evidence="8 9">DSM 15230</strain>
    </source>
</reference>
<keyword evidence="3 6" id="KW-0645">Protease</keyword>
<dbReference type="AlphaFoldDB" id="A0A1G5UY29"/>
<dbReference type="PANTHER" id="PTHR12994">
    <property type="entry name" value="SECERNIN"/>
    <property type="match status" value="1"/>
</dbReference>
<dbReference type="GO" id="GO:0016805">
    <property type="term" value="F:dipeptidase activity"/>
    <property type="evidence" value="ECO:0007669"/>
    <property type="project" value="UniProtKB-KW"/>
</dbReference>
<evidence type="ECO:0000256" key="1">
    <source>
        <dbReference type="ARBA" id="ARBA00001670"/>
    </source>
</evidence>
<dbReference type="EC" id="3.4.-.-" evidence="6"/>
<dbReference type="RefSeq" id="WP_200779795.1">
    <property type="nucleotide sequence ID" value="NZ_FMXA01000003.1"/>
</dbReference>
<dbReference type="EMBL" id="FMXA01000003">
    <property type="protein sequence ID" value="SDA37917.1"/>
    <property type="molecule type" value="Genomic_DNA"/>
</dbReference>
<evidence type="ECO:0000256" key="4">
    <source>
        <dbReference type="ARBA" id="ARBA00022801"/>
    </source>
</evidence>
<dbReference type="InterPro" id="IPR005322">
    <property type="entry name" value="Peptidase_C69"/>
</dbReference>
<evidence type="ECO:0000256" key="7">
    <source>
        <dbReference type="SAM" id="SignalP"/>
    </source>
</evidence>
<proteinExistence type="inferred from homology"/>
<dbReference type="PROSITE" id="PS51257">
    <property type="entry name" value="PROKAR_LIPOPROTEIN"/>
    <property type="match status" value="1"/>
</dbReference>
<accession>A0A1G5UY29</accession>
<feature type="chain" id="PRO_5011431838" description="Dipeptidase" evidence="7">
    <location>
        <begin position="27"/>
        <end position="500"/>
    </location>
</feature>
<evidence type="ECO:0000256" key="6">
    <source>
        <dbReference type="RuleBase" id="RU364089"/>
    </source>
</evidence>